<evidence type="ECO:0000313" key="5">
    <source>
        <dbReference type="Proteomes" id="UP000035352"/>
    </source>
</evidence>
<dbReference type="InterPro" id="IPR058625">
    <property type="entry name" value="MdtA-like_BSH"/>
</dbReference>
<keyword evidence="5" id="KW-1185">Reference proteome</keyword>
<dbReference type="Proteomes" id="UP000035352">
    <property type="component" value="Chromosome"/>
</dbReference>
<gene>
    <name evidence="4" type="ORF">AAW51_2626</name>
</gene>
<feature type="coiled-coil region" evidence="1">
    <location>
        <begin position="170"/>
        <end position="230"/>
    </location>
</feature>
<dbReference type="Gene3D" id="2.40.30.170">
    <property type="match status" value="1"/>
</dbReference>
<reference evidence="4 5" key="1">
    <citation type="submission" date="2015-05" db="EMBL/GenBank/DDBJ databases">
        <authorList>
            <person name="Tang B."/>
            <person name="Yu Y."/>
        </authorList>
    </citation>
    <scope>NUCLEOTIDE SEQUENCE [LARGE SCALE GENOMIC DNA]</scope>
    <source>
        <strain evidence="4 5">DSM 7029</strain>
    </source>
</reference>
<dbReference type="STRING" id="413882.AAW51_2626"/>
<keyword evidence="2" id="KW-0472">Membrane</keyword>
<proteinExistence type="predicted"/>
<feature type="transmembrane region" description="Helical" evidence="2">
    <location>
        <begin position="6"/>
        <end position="24"/>
    </location>
</feature>
<dbReference type="InterPro" id="IPR050739">
    <property type="entry name" value="MFP"/>
</dbReference>
<feature type="transmembrane region" description="Helical" evidence="2">
    <location>
        <begin position="31"/>
        <end position="52"/>
    </location>
</feature>
<dbReference type="PANTHER" id="PTHR30386:SF18">
    <property type="entry name" value="INNER MEMBRANE PROTEIN YIAV-RELATED"/>
    <property type="match status" value="1"/>
</dbReference>
<evidence type="ECO:0000256" key="2">
    <source>
        <dbReference type="SAM" id="Phobius"/>
    </source>
</evidence>
<keyword evidence="2" id="KW-0812">Transmembrane</keyword>
<dbReference type="OrthoDB" id="286173at2"/>
<dbReference type="SUPFAM" id="SSF111369">
    <property type="entry name" value="HlyD-like secretion proteins"/>
    <property type="match status" value="1"/>
</dbReference>
<dbReference type="EMBL" id="CP011371">
    <property type="protein sequence ID" value="AKJ29317.1"/>
    <property type="molecule type" value="Genomic_DNA"/>
</dbReference>
<organism evidence="4 5">
    <name type="scientific">Caldimonas brevitalea</name>
    <dbReference type="NCBI Taxonomy" id="413882"/>
    <lineage>
        <taxon>Bacteria</taxon>
        <taxon>Pseudomonadati</taxon>
        <taxon>Pseudomonadota</taxon>
        <taxon>Betaproteobacteria</taxon>
        <taxon>Burkholderiales</taxon>
        <taxon>Sphaerotilaceae</taxon>
        <taxon>Caldimonas</taxon>
    </lineage>
</organism>
<evidence type="ECO:0000259" key="3">
    <source>
        <dbReference type="Pfam" id="PF25917"/>
    </source>
</evidence>
<dbReference type="Gene3D" id="1.10.287.470">
    <property type="entry name" value="Helix hairpin bin"/>
    <property type="match status" value="1"/>
</dbReference>
<dbReference type="RefSeq" id="WP_047194973.1">
    <property type="nucleotide sequence ID" value="NZ_CP011371.1"/>
</dbReference>
<dbReference type="PANTHER" id="PTHR30386">
    <property type="entry name" value="MEMBRANE FUSION SUBUNIT OF EMRAB-TOLC MULTIDRUG EFFLUX PUMP"/>
    <property type="match status" value="1"/>
</dbReference>
<keyword evidence="2" id="KW-1133">Transmembrane helix</keyword>
<keyword evidence="1" id="KW-0175">Coiled coil</keyword>
<accession>A0A0G3BIY2</accession>
<evidence type="ECO:0000256" key="1">
    <source>
        <dbReference type="SAM" id="Coils"/>
    </source>
</evidence>
<dbReference type="Pfam" id="PF25917">
    <property type="entry name" value="BSH_RND"/>
    <property type="match status" value="1"/>
</dbReference>
<dbReference type="Gene3D" id="2.40.50.100">
    <property type="match status" value="1"/>
</dbReference>
<feature type="domain" description="Multidrug resistance protein MdtA-like barrel-sandwich hybrid" evidence="3">
    <location>
        <begin position="64"/>
        <end position="263"/>
    </location>
</feature>
<name>A0A0G3BIY2_9BURK</name>
<sequence>MELLFLIVYSLCVWLIFFKFKWLPWNITSQVITVTIPLILMAVLILFLNISAPSSGDVRVINYVVQIVPRVTGRVIEVAVEPNQRVKKGAVLFRIDPEPFQLRLQAAQAAVAQSRAKLIGSQANQRSYEEQFKQARSKRLALAAQLELATLRVRQYGDLAATGAGSAFDHEQARTELVSLRSELAALDASATQAQVKMQARTPDGEQDEVARTRAEIAQAEAQRAEAEWDLTQTTVYAPANGTVVNLQLRPGQVASQLVQAPVMTFVEDEQWVIALYRQNEVREVGPGQEAEIALSMYPGRIIKCKVNSVVWATAGGQVPIGGNIPNLPPMPPGQLAVRLQTVDPNVFLAAGARGQGAVYTDYVAFLHVVRKVFLRVQCKLDWLILKLH</sequence>
<protein>
    <submittedName>
        <fullName evidence="4">Multidrug transporter</fullName>
    </submittedName>
</protein>
<dbReference type="AlphaFoldDB" id="A0A0G3BIY2"/>
<evidence type="ECO:0000313" key="4">
    <source>
        <dbReference type="EMBL" id="AKJ29317.1"/>
    </source>
</evidence>
<dbReference type="KEGG" id="pbh:AAW51_2626"/>